<reference evidence="2" key="1">
    <citation type="submission" date="2015-11" db="EMBL/GenBank/DDBJ databases">
        <authorList>
            <consortium name="Cross-ministerial Strategic Innovation Promotion Program (SIP) consortium"/>
            <person name="Tomihama T."/>
            <person name="Ikenaga M."/>
            <person name="Sakai M."/>
            <person name="Okubo T."/>
            <person name="Ikeda S."/>
        </authorList>
    </citation>
    <scope>NUCLEOTIDE SEQUENCE [LARGE SCALE GENOMIC DNA]</scope>
    <source>
        <strain evidence="2">S58</strain>
    </source>
</reference>
<gene>
    <name evidence="1" type="ORF">SsS58_07139</name>
</gene>
<reference evidence="1 2" key="2">
    <citation type="journal article" date="2016" name="Genome Announc.">
        <title>Draft Genome Sequences of Streptomyces scabiei S58, Streptomyces turgidiscabies T45, and Streptomyces acidiscabies a10, the Pathogens of Potato Common Scab, Isolated in Japan.</title>
        <authorList>
            <person name="Tomihama T."/>
            <person name="Nishi Y."/>
            <person name="Sakai M."/>
            <person name="Ikenaga M."/>
            <person name="Okubo T."/>
            <person name="Ikeda S."/>
        </authorList>
    </citation>
    <scope>NUCLEOTIDE SEQUENCE [LARGE SCALE GENOMIC DNA]</scope>
    <source>
        <strain evidence="1 2">S58</strain>
    </source>
</reference>
<dbReference type="EMBL" id="BCMM01000044">
    <property type="protein sequence ID" value="GAQ66703.1"/>
    <property type="molecule type" value="Genomic_DNA"/>
</dbReference>
<proteinExistence type="predicted"/>
<name>A0A100JVZ5_STRSC</name>
<reference evidence="2" key="3">
    <citation type="submission" date="2016-02" db="EMBL/GenBank/DDBJ databases">
        <title>Draft genome of pathogenic Streptomyces sp. in Japan.</title>
        <authorList>
            <person name="Tomihama T."/>
            <person name="Ikenaga M."/>
            <person name="Sakai M."/>
            <person name="Okubo T."/>
            <person name="Ikeda S."/>
        </authorList>
    </citation>
    <scope>NUCLEOTIDE SEQUENCE [LARGE SCALE GENOMIC DNA]</scope>
    <source>
        <strain evidence="2">S58</strain>
    </source>
</reference>
<dbReference type="Proteomes" id="UP000067448">
    <property type="component" value="Unassembled WGS sequence"/>
</dbReference>
<dbReference type="AlphaFoldDB" id="A0A100JVZ5"/>
<protein>
    <submittedName>
        <fullName evidence="1">Uncharacterized protein</fullName>
    </submittedName>
</protein>
<organism evidence="1 2">
    <name type="scientific">Streptomyces scabiei</name>
    <dbReference type="NCBI Taxonomy" id="1930"/>
    <lineage>
        <taxon>Bacteria</taxon>
        <taxon>Bacillati</taxon>
        <taxon>Actinomycetota</taxon>
        <taxon>Actinomycetes</taxon>
        <taxon>Kitasatosporales</taxon>
        <taxon>Streptomycetaceae</taxon>
        <taxon>Streptomyces</taxon>
    </lineage>
</organism>
<comment type="caution">
    <text evidence="1">The sequence shown here is derived from an EMBL/GenBank/DDBJ whole genome shotgun (WGS) entry which is preliminary data.</text>
</comment>
<sequence length="54" mass="5711">MTSANSRSWLPSPTATERFAAPARLLKVPESLSVRPCLSRTHLLSASVAAESGT</sequence>
<accession>A0A100JVZ5</accession>
<evidence type="ECO:0000313" key="2">
    <source>
        <dbReference type="Proteomes" id="UP000067448"/>
    </source>
</evidence>
<evidence type="ECO:0000313" key="1">
    <source>
        <dbReference type="EMBL" id="GAQ66703.1"/>
    </source>
</evidence>